<comment type="caution">
    <text evidence="1">The sequence shown here is derived from an EMBL/GenBank/DDBJ whole genome shotgun (WGS) entry which is preliminary data.</text>
</comment>
<organism evidence="1 2">
    <name type="scientific">Schleiferilactobacillus perolens DSM 12744</name>
    <dbReference type="NCBI Taxonomy" id="1423792"/>
    <lineage>
        <taxon>Bacteria</taxon>
        <taxon>Bacillati</taxon>
        <taxon>Bacillota</taxon>
        <taxon>Bacilli</taxon>
        <taxon>Lactobacillales</taxon>
        <taxon>Lactobacillaceae</taxon>
        <taxon>Schleiferilactobacillus</taxon>
    </lineage>
</organism>
<proteinExistence type="predicted"/>
<name>A0A0R1N3H1_9LACO</name>
<dbReference type="EMBL" id="AZEC01000001">
    <property type="protein sequence ID" value="KRL14749.1"/>
    <property type="molecule type" value="Genomic_DNA"/>
</dbReference>
<accession>A0A0R1N3H1</accession>
<gene>
    <name evidence="1" type="ORF">FD09_GL000408</name>
</gene>
<reference evidence="1 2" key="1">
    <citation type="journal article" date="2015" name="Genome Announc.">
        <title>Expanding the biotechnology potential of lactobacilli through comparative genomics of 213 strains and associated genera.</title>
        <authorList>
            <person name="Sun Z."/>
            <person name="Harris H.M."/>
            <person name="McCann A."/>
            <person name="Guo C."/>
            <person name="Argimon S."/>
            <person name="Zhang W."/>
            <person name="Yang X."/>
            <person name="Jeffery I.B."/>
            <person name="Cooney J.C."/>
            <person name="Kagawa T.F."/>
            <person name="Liu W."/>
            <person name="Song Y."/>
            <person name="Salvetti E."/>
            <person name="Wrobel A."/>
            <person name="Rasinkangas P."/>
            <person name="Parkhill J."/>
            <person name="Rea M.C."/>
            <person name="O'Sullivan O."/>
            <person name="Ritari J."/>
            <person name="Douillard F.P."/>
            <person name="Paul Ross R."/>
            <person name="Yang R."/>
            <person name="Briner A.E."/>
            <person name="Felis G.E."/>
            <person name="de Vos W.M."/>
            <person name="Barrangou R."/>
            <person name="Klaenhammer T.R."/>
            <person name="Caufield P.W."/>
            <person name="Cui Y."/>
            <person name="Zhang H."/>
            <person name="O'Toole P.W."/>
        </authorList>
    </citation>
    <scope>NUCLEOTIDE SEQUENCE [LARGE SCALE GENOMIC DNA]</scope>
    <source>
        <strain evidence="1 2">DSM 12744</strain>
    </source>
</reference>
<keyword evidence="2" id="KW-1185">Reference proteome</keyword>
<dbReference type="PATRIC" id="fig|1423792.3.peg.411"/>
<dbReference type="Proteomes" id="UP000051330">
    <property type="component" value="Unassembled WGS sequence"/>
</dbReference>
<evidence type="ECO:0000313" key="2">
    <source>
        <dbReference type="Proteomes" id="UP000051330"/>
    </source>
</evidence>
<protein>
    <submittedName>
        <fullName evidence="1">Uncharacterized protein</fullName>
    </submittedName>
</protein>
<evidence type="ECO:0000313" key="1">
    <source>
        <dbReference type="EMBL" id="KRL14749.1"/>
    </source>
</evidence>
<dbReference type="AlphaFoldDB" id="A0A0R1N3H1"/>
<sequence length="54" mass="6213">MAFGLDQYLLNALLLREISKINETPYRSNSKLIYIHGSKAYAEYAILKRKLALP</sequence>